<keyword evidence="1" id="KW-0560">Oxidoreductase</keyword>
<dbReference type="Proteomes" id="UP000814176">
    <property type="component" value="Unassembled WGS sequence"/>
</dbReference>
<dbReference type="SUPFAM" id="SSF52833">
    <property type="entry name" value="Thioredoxin-like"/>
    <property type="match status" value="1"/>
</dbReference>
<gene>
    <name evidence="3" type="ORF">C8Q71DRAFT_744151</name>
</gene>
<evidence type="ECO:0000313" key="4">
    <source>
        <dbReference type="Proteomes" id="UP000814176"/>
    </source>
</evidence>
<keyword evidence="4" id="KW-1185">Reference proteome</keyword>
<proteinExistence type="predicted"/>
<dbReference type="Pfam" id="PF07976">
    <property type="entry name" value="Phe_hydrox_dim"/>
    <property type="match status" value="1"/>
</dbReference>
<name>A0ABQ8KP75_9APHY</name>
<evidence type="ECO:0000313" key="3">
    <source>
        <dbReference type="EMBL" id="KAH9839765.1"/>
    </source>
</evidence>
<dbReference type="InterPro" id="IPR038220">
    <property type="entry name" value="PHOX_C_sf"/>
</dbReference>
<organism evidence="3 4">
    <name type="scientific">Rhodofomes roseus</name>
    <dbReference type="NCBI Taxonomy" id="34475"/>
    <lineage>
        <taxon>Eukaryota</taxon>
        <taxon>Fungi</taxon>
        <taxon>Dikarya</taxon>
        <taxon>Basidiomycota</taxon>
        <taxon>Agaricomycotina</taxon>
        <taxon>Agaricomycetes</taxon>
        <taxon>Polyporales</taxon>
        <taxon>Rhodofomes</taxon>
    </lineage>
</organism>
<accession>A0ABQ8KP75</accession>
<dbReference type="RefSeq" id="XP_047781415.1">
    <property type="nucleotide sequence ID" value="XM_047922923.1"/>
</dbReference>
<feature type="domain" description="Phenol hydroxylase-like C-terminal dimerisation" evidence="2">
    <location>
        <begin position="79"/>
        <end position="131"/>
    </location>
</feature>
<protein>
    <recommendedName>
        <fullName evidence="2">Phenol hydroxylase-like C-terminal dimerisation domain-containing protein</fullName>
    </recommendedName>
</protein>
<evidence type="ECO:0000259" key="2">
    <source>
        <dbReference type="Pfam" id="PF07976"/>
    </source>
</evidence>
<dbReference type="InterPro" id="IPR012941">
    <property type="entry name" value="Phe_hydrox_C_dim_dom"/>
</dbReference>
<comment type="caution">
    <text evidence="3">The sequence shown here is derived from an EMBL/GenBank/DDBJ whole genome shotgun (WGS) entry which is preliminary data.</text>
</comment>
<dbReference type="InterPro" id="IPR036249">
    <property type="entry name" value="Thioredoxin-like_sf"/>
</dbReference>
<reference evidence="3 4" key="1">
    <citation type="journal article" date="2021" name="Environ. Microbiol.">
        <title>Gene family expansions and transcriptome signatures uncover fungal adaptations to wood decay.</title>
        <authorList>
            <person name="Hage H."/>
            <person name="Miyauchi S."/>
            <person name="Viragh M."/>
            <person name="Drula E."/>
            <person name="Min B."/>
            <person name="Chaduli D."/>
            <person name="Navarro D."/>
            <person name="Favel A."/>
            <person name="Norest M."/>
            <person name="Lesage-Meessen L."/>
            <person name="Balint B."/>
            <person name="Merenyi Z."/>
            <person name="de Eugenio L."/>
            <person name="Morin E."/>
            <person name="Martinez A.T."/>
            <person name="Baldrian P."/>
            <person name="Stursova M."/>
            <person name="Martinez M.J."/>
            <person name="Novotny C."/>
            <person name="Magnuson J.K."/>
            <person name="Spatafora J.W."/>
            <person name="Maurice S."/>
            <person name="Pangilinan J."/>
            <person name="Andreopoulos W."/>
            <person name="LaButti K."/>
            <person name="Hundley H."/>
            <person name="Na H."/>
            <person name="Kuo A."/>
            <person name="Barry K."/>
            <person name="Lipzen A."/>
            <person name="Henrissat B."/>
            <person name="Riley R."/>
            <person name="Ahrendt S."/>
            <person name="Nagy L.G."/>
            <person name="Grigoriev I.V."/>
            <person name="Martin F."/>
            <person name="Rosso M.N."/>
        </authorList>
    </citation>
    <scope>NUCLEOTIDE SEQUENCE [LARGE SCALE GENOMIC DNA]</scope>
    <source>
        <strain evidence="3 4">CIRM-BRFM 1785</strain>
    </source>
</reference>
<dbReference type="GeneID" id="72003655"/>
<evidence type="ECO:0000256" key="1">
    <source>
        <dbReference type="ARBA" id="ARBA00023002"/>
    </source>
</evidence>
<sequence length="171" mass="18369">MWGLQFLRPPSHYIPRNFGAALNAICVGRYLALKQALDDRDVFTQTRAPAFSFLTIPRGEGTLQSTEALGEQPLGSSAYNVTGDAYAKYSIDPAEGGLQVVVRPDGTVRSVAPLAATGYGELEAYFAERVLPASESANDGPRDLAGSQLTVGEISLEGYEEKREITKTALL</sequence>
<dbReference type="Gene3D" id="3.40.30.20">
    <property type="match status" value="1"/>
</dbReference>
<dbReference type="EMBL" id="JADCUA010000005">
    <property type="protein sequence ID" value="KAH9839765.1"/>
    <property type="molecule type" value="Genomic_DNA"/>
</dbReference>